<organism evidence="1 2">
    <name type="scientific">Saccharothrix xinjiangensis</name>
    <dbReference type="NCBI Taxonomy" id="204798"/>
    <lineage>
        <taxon>Bacteria</taxon>
        <taxon>Bacillati</taxon>
        <taxon>Actinomycetota</taxon>
        <taxon>Actinomycetes</taxon>
        <taxon>Pseudonocardiales</taxon>
        <taxon>Pseudonocardiaceae</taxon>
        <taxon>Saccharothrix</taxon>
    </lineage>
</organism>
<dbReference type="Proteomes" id="UP001595833">
    <property type="component" value="Unassembled WGS sequence"/>
</dbReference>
<keyword evidence="2" id="KW-1185">Reference proteome</keyword>
<gene>
    <name evidence="1" type="ORF">ACFPFM_07390</name>
</gene>
<sequence length="182" mass="19948">MTSSTVTTLTADERAVMHHISFTLVTTFETSAPYRSLEARGLIREGLTFWETTEAGRAALDAGTDRELRDSVIARTVRLTQGHLDRGQLPVPPVIREQLAPGQTITVTLHVNPGFRQEGAWHTEQLRATLAGITWPAEITAGTRACVSVQWCDGRARRVAVVIDAPAPAPARRRTRTARRSG</sequence>
<comment type="caution">
    <text evidence="1">The sequence shown here is derived from an EMBL/GenBank/DDBJ whole genome shotgun (WGS) entry which is preliminary data.</text>
</comment>
<evidence type="ECO:0000313" key="2">
    <source>
        <dbReference type="Proteomes" id="UP001595833"/>
    </source>
</evidence>
<reference evidence="2" key="1">
    <citation type="journal article" date="2019" name="Int. J. Syst. Evol. Microbiol.">
        <title>The Global Catalogue of Microorganisms (GCM) 10K type strain sequencing project: providing services to taxonomists for standard genome sequencing and annotation.</title>
        <authorList>
            <consortium name="The Broad Institute Genomics Platform"/>
            <consortium name="The Broad Institute Genome Sequencing Center for Infectious Disease"/>
            <person name="Wu L."/>
            <person name="Ma J."/>
        </authorList>
    </citation>
    <scope>NUCLEOTIDE SEQUENCE [LARGE SCALE GENOMIC DNA]</scope>
    <source>
        <strain evidence="2">KCTC 12848</strain>
    </source>
</reference>
<accession>A0ABV9XWI1</accession>
<evidence type="ECO:0000313" key="1">
    <source>
        <dbReference type="EMBL" id="MFC5053579.1"/>
    </source>
</evidence>
<dbReference type="RefSeq" id="WP_344036435.1">
    <property type="nucleotide sequence ID" value="NZ_BAAAKE010000005.1"/>
</dbReference>
<name>A0ABV9XWI1_9PSEU</name>
<protein>
    <submittedName>
        <fullName evidence="1">Uncharacterized protein</fullName>
    </submittedName>
</protein>
<proteinExistence type="predicted"/>
<dbReference type="EMBL" id="JBHSJB010000007">
    <property type="protein sequence ID" value="MFC5053579.1"/>
    <property type="molecule type" value="Genomic_DNA"/>
</dbReference>